<sequence>MLQGGEHDGFFLRLGLAPCWRPGAVPGLRQGTAVTGLEIRPRAGWARRRVV</sequence>
<proteinExistence type="predicted"/>
<dbReference type="Proteomes" id="UP000011021">
    <property type="component" value="Unassembled WGS sequence"/>
</dbReference>
<gene>
    <name evidence="1" type="ORF">HMPREF0551_2363</name>
</gene>
<name>E7S099_9BURK</name>
<dbReference type="EMBL" id="AEQP01000022">
    <property type="protein sequence ID" value="EFV94248.1"/>
    <property type="molecule type" value="Genomic_DNA"/>
</dbReference>
<comment type="caution">
    <text evidence="1">The sequence shown here is derived from an EMBL/GenBank/DDBJ whole genome shotgun (WGS) entry which is preliminary data.</text>
</comment>
<keyword evidence="2" id="KW-1185">Reference proteome</keyword>
<dbReference type="AlphaFoldDB" id="E7S099"/>
<reference evidence="1 2" key="1">
    <citation type="submission" date="2010-12" db="EMBL/GenBank/DDBJ databases">
        <authorList>
            <person name="Muzny D."/>
            <person name="Qin X."/>
            <person name="Deng J."/>
            <person name="Jiang H."/>
            <person name="Liu Y."/>
            <person name="Qu J."/>
            <person name="Song X.-Z."/>
            <person name="Zhang L."/>
            <person name="Thornton R."/>
            <person name="Coyle M."/>
            <person name="Francisco L."/>
            <person name="Jackson L."/>
            <person name="Javaid M."/>
            <person name="Korchina V."/>
            <person name="Kovar C."/>
            <person name="Mata R."/>
            <person name="Mathew T."/>
            <person name="Ngo R."/>
            <person name="Nguyen L."/>
            <person name="Nguyen N."/>
            <person name="Okwuonu G."/>
            <person name="Ongeri F."/>
            <person name="Pham C."/>
            <person name="Simmons D."/>
            <person name="Wilczek-Boney K."/>
            <person name="Hale W."/>
            <person name="Jakkamsetti A."/>
            <person name="Pham P."/>
            <person name="Ruth R."/>
            <person name="San Lucas F."/>
            <person name="Warren J."/>
            <person name="Zhang J."/>
            <person name="Zhao Z."/>
            <person name="Zhou C."/>
            <person name="Zhu D."/>
            <person name="Lee S."/>
            <person name="Bess C."/>
            <person name="Blankenburg K."/>
            <person name="Forbes L."/>
            <person name="Fu Q."/>
            <person name="Gubbala S."/>
            <person name="Hirani K."/>
            <person name="Jayaseelan J.C."/>
            <person name="Lara F."/>
            <person name="Munidasa M."/>
            <person name="Palculict T."/>
            <person name="Patil S."/>
            <person name="Pu L.-L."/>
            <person name="Saada N."/>
            <person name="Tang L."/>
            <person name="Weissenberger G."/>
            <person name="Zhu Y."/>
            <person name="Hemphill L."/>
            <person name="Shang Y."/>
            <person name="Youmans B."/>
            <person name="Ayvaz T."/>
            <person name="Ross M."/>
            <person name="Santibanez J."/>
            <person name="Aqrawi P."/>
            <person name="Gross S."/>
            <person name="Joshi V."/>
            <person name="Fowler G."/>
            <person name="Nazareth L."/>
            <person name="Reid J."/>
            <person name="Worley K."/>
            <person name="Petrosino J."/>
            <person name="Highlander S."/>
            <person name="Gibbs R."/>
        </authorList>
    </citation>
    <scope>NUCLEOTIDE SEQUENCE [LARGE SCALE GENOMIC DNA]</scope>
    <source>
        <strain evidence="1 2">ATCC 51599</strain>
    </source>
</reference>
<evidence type="ECO:0000313" key="1">
    <source>
        <dbReference type="EMBL" id="EFV94248.1"/>
    </source>
</evidence>
<organism evidence="1 2">
    <name type="scientific">Lautropia mirabilis ATCC 51599</name>
    <dbReference type="NCBI Taxonomy" id="887898"/>
    <lineage>
        <taxon>Bacteria</taxon>
        <taxon>Pseudomonadati</taxon>
        <taxon>Pseudomonadota</taxon>
        <taxon>Betaproteobacteria</taxon>
        <taxon>Burkholderiales</taxon>
        <taxon>Burkholderiaceae</taxon>
        <taxon>Lautropia</taxon>
    </lineage>
</organism>
<accession>E7S099</accession>
<protein>
    <submittedName>
        <fullName evidence="1">Uncharacterized protein</fullName>
    </submittedName>
</protein>
<evidence type="ECO:0000313" key="2">
    <source>
        <dbReference type="Proteomes" id="UP000011021"/>
    </source>
</evidence>
<dbReference type="HOGENOM" id="CLU_3100297_0_0_4"/>